<evidence type="ECO:0000259" key="5">
    <source>
        <dbReference type="PROSITE" id="PS50835"/>
    </source>
</evidence>
<keyword evidence="3" id="KW-0812">Transmembrane</keyword>
<dbReference type="GO" id="GO:0009897">
    <property type="term" value="C:external side of plasma membrane"/>
    <property type="evidence" value="ECO:0007669"/>
    <property type="project" value="TreeGrafter"/>
</dbReference>
<dbReference type="InterPro" id="IPR001039">
    <property type="entry name" value="MHC_I_a_a1/a2"/>
</dbReference>
<evidence type="ECO:0000256" key="2">
    <source>
        <dbReference type="RuleBase" id="RU004439"/>
    </source>
</evidence>
<keyword evidence="4" id="KW-0732">Signal</keyword>
<feature type="transmembrane region" description="Helical" evidence="3">
    <location>
        <begin position="319"/>
        <end position="344"/>
    </location>
</feature>
<dbReference type="GO" id="GO:0006955">
    <property type="term" value="P:immune response"/>
    <property type="evidence" value="ECO:0007669"/>
    <property type="project" value="TreeGrafter"/>
</dbReference>
<dbReference type="InterPro" id="IPR050208">
    <property type="entry name" value="MHC_class-I_related"/>
</dbReference>
<dbReference type="PANTHER" id="PTHR16675:SF193">
    <property type="entry name" value="LOC571647 PROTEIN-RELATED"/>
    <property type="match status" value="1"/>
</dbReference>
<feature type="domain" description="Ig-like" evidence="5">
    <location>
        <begin position="222"/>
        <end position="311"/>
    </location>
</feature>
<comment type="similarity">
    <text evidence="2">Belongs to the MHC class I family.</text>
</comment>
<keyword evidence="3" id="KW-1133">Transmembrane helix</keyword>
<dbReference type="SUPFAM" id="SSF54452">
    <property type="entry name" value="MHC antigen-recognition domain"/>
    <property type="match status" value="1"/>
</dbReference>
<dbReference type="InterPro" id="IPR013783">
    <property type="entry name" value="Ig-like_fold"/>
</dbReference>
<dbReference type="InterPro" id="IPR037055">
    <property type="entry name" value="MHC_I-like_Ag-recog_sf"/>
</dbReference>
<evidence type="ECO:0000313" key="6">
    <source>
        <dbReference type="Ensembl" id="ENSLBEP00000024781.1"/>
    </source>
</evidence>
<dbReference type="SUPFAM" id="SSF48726">
    <property type="entry name" value="Immunoglobulin"/>
    <property type="match status" value="1"/>
</dbReference>
<keyword evidence="7" id="KW-1185">Reference proteome</keyword>
<dbReference type="InterPro" id="IPR003597">
    <property type="entry name" value="Ig_C1-set"/>
</dbReference>
<evidence type="ECO:0000256" key="4">
    <source>
        <dbReference type="SAM" id="SignalP"/>
    </source>
</evidence>
<dbReference type="InterPro" id="IPR036179">
    <property type="entry name" value="Ig-like_dom_sf"/>
</dbReference>
<dbReference type="PROSITE" id="PS50835">
    <property type="entry name" value="IG_LIKE"/>
    <property type="match status" value="1"/>
</dbReference>
<dbReference type="AlphaFoldDB" id="A0A3Q3FVV8"/>
<feature type="chain" id="PRO_5018535752" evidence="4">
    <location>
        <begin position="29"/>
        <end position="368"/>
    </location>
</feature>
<dbReference type="FunFam" id="3.30.500.10:FF:000005">
    <property type="entry name" value="MHC class I antigen ZKA transcript variant 1"/>
    <property type="match status" value="1"/>
</dbReference>
<reference evidence="6" key="2">
    <citation type="submission" date="2025-09" db="UniProtKB">
        <authorList>
            <consortium name="Ensembl"/>
        </authorList>
    </citation>
    <scope>IDENTIFICATION</scope>
</reference>
<reference evidence="6" key="1">
    <citation type="submission" date="2025-08" db="UniProtKB">
        <authorList>
            <consortium name="Ensembl"/>
        </authorList>
    </citation>
    <scope>IDENTIFICATION</scope>
</reference>
<dbReference type="InterPro" id="IPR007110">
    <property type="entry name" value="Ig-like_dom"/>
</dbReference>
<dbReference type="PROSITE" id="PS51257">
    <property type="entry name" value="PROKAR_LIPOPROTEIN"/>
    <property type="match status" value="1"/>
</dbReference>
<dbReference type="Pfam" id="PF00129">
    <property type="entry name" value="MHC_I"/>
    <property type="match status" value="1"/>
</dbReference>
<dbReference type="Gene3D" id="2.60.40.10">
    <property type="entry name" value="Immunoglobulins"/>
    <property type="match status" value="1"/>
</dbReference>
<protein>
    <submittedName>
        <fullName evidence="6">H-2 class I histocompatibility antigen, Q9 alpha chain-like</fullName>
    </submittedName>
</protein>
<dbReference type="InterPro" id="IPR011161">
    <property type="entry name" value="MHC_I-like_Ag-recog"/>
</dbReference>
<feature type="signal peptide" evidence="4">
    <location>
        <begin position="1"/>
        <end position="28"/>
    </location>
</feature>
<keyword evidence="3" id="KW-0472">Membrane</keyword>
<dbReference type="GO" id="GO:0005615">
    <property type="term" value="C:extracellular space"/>
    <property type="evidence" value="ECO:0007669"/>
    <property type="project" value="TreeGrafter"/>
</dbReference>
<dbReference type="Pfam" id="PF07654">
    <property type="entry name" value="C1-set"/>
    <property type="match status" value="1"/>
</dbReference>
<proteinExistence type="inferred from homology"/>
<dbReference type="Ensembl" id="ENSLBET00000026045.1">
    <property type="protein sequence ID" value="ENSLBEP00000024781.1"/>
    <property type="gene ID" value="ENSLBEG00000018544.1"/>
</dbReference>
<name>A0A3Q3FVV8_9LABR</name>
<sequence length="368" mass="42066">MFRQGNQVHPVCLLIYVLLCQLLFLLTAGSCNTHSLMYTYTAFSKSVGLPGFYTFTAMGLLDDIIIDYYDSKSQKKVPKQDCMNKALPQPYWVEGTKARQAKQKWFKRNIKIMMARMKQNSSDIHVLQWRHGCEAEKQPGNSSLQFTRGIDMYSYDGKDFISFDATNKVWVASSVVAEQTKRKWDNEELIHYTISYLQNNCIQWLSAFVKCRKKQLVQAAPPKVLMFAKNSKVKKNVVLTCLATGFLPKYIELKIKNEGRVLNGADRVVSTGPLPNGDDTFQRRDDIEIFRDDLATYTCEVSHSESNLHINSTWGKFDLIGWVSGGLLMLAVLMLAVLVLLVFLCKRRNCVFINIVFSRQQDSSEDVL</sequence>
<dbReference type="InterPro" id="IPR011162">
    <property type="entry name" value="MHC_I/II-like_Ag-recog"/>
</dbReference>
<dbReference type="PRINTS" id="PR01638">
    <property type="entry name" value="MHCCLASSI"/>
</dbReference>
<keyword evidence="1" id="KW-0325">Glycoprotein</keyword>
<dbReference type="Proteomes" id="UP000261660">
    <property type="component" value="Unplaced"/>
</dbReference>
<dbReference type="GeneTree" id="ENSGT01150000287002"/>
<accession>A0A3Q3FVV8</accession>
<dbReference type="Gene3D" id="3.30.500.10">
    <property type="entry name" value="MHC class I-like antigen recognition-like"/>
    <property type="match status" value="1"/>
</dbReference>
<evidence type="ECO:0000256" key="1">
    <source>
        <dbReference type="ARBA" id="ARBA00023180"/>
    </source>
</evidence>
<evidence type="ECO:0000313" key="7">
    <source>
        <dbReference type="Proteomes" id="UP000261660"/>
    </source>
</evidence>
<dbReference type="PANTHER" id="PTHR16675">
    <property type="entry name" value="MHC CLASS I-RELATED"/>
    <property type="match status" value="1"/>
</dbReference>
<evidence type="ECO:0000256" key="3">
    <source>
        <dbReference type="SAM" id="Phobius"/>
    </source>
</evidence>
<organism evidence="6 7">
    <name type="scientific">Labrus bergylta</name>
    <name type="common">ballan wrasse</name>
    <dbReference type="NCBI Taxonomy" id="56723"/>
    <lineage>
        <taxon>Eukaryota</taxon>
        <taxon>Metazoa</taxon>
        <taxon>Chordata</taxon>
        <taxon>Craniata</taxon>
        <taxon>Vertebrata</taxon>
        <taxon>Euteleostomi</taxon>
        <taxon>Actinopterygii</taxon>
        <taxon>Neopterygii</taxon>
        <taxon>Teleostei</taxon>
        <taxon>Neoteleostei</taxon>
        <taxon>Acanthomorphata</taxon>
        <taxon>Eupercaria</taxon>
        <taxon>Labriformes</taxon>
        <taxon>Labridae</taxon>
        <taxon>Labrus</taxon>
    </lineage>
</organism>
<dbReference type="SMART" id="SM00407">
    <property type="entry name" value="IGc1"/>
    <property type="match status" value="1"/>
</dbReference>